<sequence>MSRVFFLPGQTINVPEMLAKTTRSGSDIVMGDLNLHHPSWSGQLFRGDHSKVLLPARLLEEGMANADMVLKTTPGTATFVAGRSLQNHVQSCRVYEQSPWPESDHRPIRTTLEIQLFRDTRIRCLFDKTNVKLFNAKVASNLQPLDELEAIELNQEGSEKLANDIIESLKKAIDEIVPTDEVYPPPKKPLDHKTRQFLDGDGTTFSQSTP</sequence>
<protein>
    <recommendedName>
        <fullName evidence="4">Endonuclease/exonuclease/phosphatase domain-containing protein</fullName>
    </recommendedName>
</protein>
<dbReference type="AlphaFoldDB" id="A0A395SVQ4"/>
<evidence type="ECO:0008006" key="4">
    <source>
        <dbReference type="Google" id="ProtNLM"/>
    </source>
</evidence>
<comment type="caution">
    <text evidence="2">The sequence shown here is derived from an EMBL/GenBank/DDBJ whole genome shotgun (WGS) entry which is preliminary data.</text>
</comment>
<dbReference type="SUPFAM" id="SSF56219">
    <property type="entry name" value="DNase I-like"/>
    <property type="match status" value="1"/>
</dbReference>
<feature type="non-terminal residue" evidence="2">
    <location>
        <position position="210"/>
    </location>
</feature>
<dbReference type="InterPro" id="IPR036691">
    <property type="entry name" value="Endo/exonu/phosph_ase_sf"/>
</dbReference>
<gene>
    <name evidence="2" type="ORF">FSPOR_409</name>
</gene>
<dbReference type="EMBL" id="PXOF01000010">
    <property type="protein sequence ID" value="RGP76015.1"/>
    <property type="molecule type" value="Genomic_DNA"/>
</dbReference>
<dbReference type="Gene3D" id="3.60.10.10">
    <property type="entry name" value="Endonuclease/exonuclease/phosphatase"/>
    <property type="match status" value="1"/>
</dbReference>
<evidence type="ECO:0000313" key="3">
    <source>
        <dbReference type="Proteomes" id="UP000266152"/>
    </source>
</evidence>
<name>A0A395SVQ4_FUSSP</name>
<dbReference type="Proteomes" id="UP000266152">
    <property type="component" value="Unassembled WGS sequence"/>
</dbReference>
<organism evidence="2 3">
    <name type="scientific">Fusarium sporotrichioides</name>
    <dbReference type="NCBI Taxonomy" id="5514"/>
    <lineage>
        <taxon>Eukaryota</taxon>
        <taxon>Fungi</taxon>
        <taxon>Dikarya</taxon>
        <taxon>Ascomycota</taxon>
        <taxon>Pezizomycotina</taxon>
        <taxon>Sordariomycetes</taxon>
        <taxon>Hypocreomycetidae</taxon>
        <taxon>Hypocreales</taxon>
        <taxon>Nectriaceae</taxon>
        <taxon>Fusarium</taxon>
    </lineage>
</organism>
<keyword evidence="3" id="KW-1185">Reference proteome</keyword>
<feature type="region of interest" description="Disordered" evidence="1">
    <location>
        <begin position="180"/>
        <end position="210"/>
    </location>
</feature>
<feature type="compositionally biased region" description="Basic and acidic residues" evidence="1">
    <location>
        <begin position="188"/>
        <end position="198"/>
    </location>
</feature>
<evidence type="ECO:0000313" key="2">
    <source>
        <dbReference type="EMBL" id="RGP76015.1"/>
    </source>
</evidence>
<proteinExistence type="predicted"/>
<accession>A0A395SVQ4</accession>
<reference evidence="2 3" key="1">
    <citation type="journal article" date="2018" name="PLoS Pathog.">
        <title>Evolution of structural diversity of trichothecenes, a family of toxins produced by plant pathogenic and entomopathogenic fungi.</title>
        <authorList>
            <person name="Proctor R.H."/>
            <person name="McCormick S.P."/>
            <person name="Kim H.S."/>
            <person name="Cardoza R.E."/>
            <person name="Stanley A.M."/>
            <person name="Lindo L."/>
            <person name="Kelly A."/>
            <person name="Brown D.W."/>
            <person name="Lee T."/>
            <person name="Vaughan M.M."/>
            <person name="Alexander N.J."/>
            <person name="Busman M."/>
            <person name="Gutierrez S."/>
        </authorList>
    </citation>
    <scope>NUCLEOTIDE SEQUENCE [LARGE SCALE GENOMIC DNA]</scope>
    <source>
        <strain evidence="2 3">NRRL 3299</strain>
    </source>
</reference>
<dbReference type="STRING" id="5514.A0A395SVQ4"/>
<evidence type="ECO:0000256" key="1">
    <source>
        <dbReference type="SAM" id="MobiDB-lite"/>
    </source>
</evidence>